<dbReference type="EMBL" id="LZYO01000082">
    <property type="protein sequence ID" value="ODH37718.1"/>
    <property type="molecule type" value="Genomic_DNA"/>
</dbReference>
<dbReference type="Proteomes" id="UP000242814">
    <property type="component" value="Unassembled WGS sequence"/>
</dbReference>
<reference evidence="1 2" key="1">
    <citation type="submission" date="2016-06" db="EMBL/GenBank/DDBJ databases">
        <authorList>
            <person name="Kjaerup R.B."/>
            <person name="Dalgaard T.S."/>
            <person name="Juul-Madsen H.R."/>
        </authorList>
    </citation>
    <scope>NUCLEOTIDE SEQUENCE [LARGE SCALE GENOMIC DNA]</scope>
    <source>
        <strain evidence="1 2">Pb300</strain>
    </source>
</reference>
<sequence>MLTLDIRTKIHVAEDGKHTFSVDEENADREIYDICCSGDLASADSLLLSLQNFLVVAQLLYVLTIGRSAKCASGLTLAHYDLQSLFLNRGSSSVYGSSDRCSWNVAPPLESPGL</sequence>
<dbReference type="AlphaFoldDB" id="A0A1D2JIP5"/>
<name>A0A1D2JIP5_PARBR</name>
<organism evidence="1 2">
    <name type="scientific">Paracoccidioides brasiliensis</name>
    <dbReference type="NCBI Taxonomy" id="121759"/>
    <lineage>
        <taxon>Eukaryota</taxon>
        <taxon>Fungi</taxon>
        <taxon>Dikarya</taxon>
        <taxon>Ascomycota</taxon>
        <taxon>Pezizomycotina</taxon>
        <taxon>Eurotiomycetes</taxon>
        <taxon>Eurotiomycetidae</taxon>
        <taxon>Onygenales</taxon>
        <taxon>Ajellomycetaceae</taxon>
        <taxon>Paracoccidioides</taxon>
    </lineage>
</organism>
<evidence type="ECO:0000313" key="1">
    <source>
        <dbReference type="EMBL" id="ODH37718.1"/>
    </source>
</evidence>
<proteinExistence type="predicted"/>
<protein>
    <submittedName>
        <fullName evidence="1">Uncharacterized protein</fullName>
    </submittedName>
</protein>
<comment type="caution">
    <text evidence="1">The sequence shown here is derived from an EMBL/GenBank/DDBJ whole genome shotgun (WGS) entry which is preliminary data.</text>
</comment>
<accession>A0A1D2JIP5</accession>
<gene>
    <name evidence="1" type="ORF">ACO22_02574</name>
</gene>
<evidence type="ECO:0000313" key="2">
    <source>
        <dbReference type="Proteomes" id="UP000242814"/>
    </source>
</evidence>